<name>A0A537J6D6_9BACT</name>
<accession>A0A537J6D6</accession>
<comment type="caution">
    <text evidence="2">The sequence shown here is derived from an EMBL/GenBank/DDBJ whole genome shotgun (WGS) entry which is preliminary data.</text>
</comment>
<dbReference type="Proteomes" id="UP000320048">
    <property type="component" value="Unassembled WGS sequence"/>
</dbReference>
<evidence type="ECO:0000313" key="3">
    <source>
        <dbReference type="Proteomes" id="UP000320048"/>
    </source>
</evidence>
<dbReference type="Gene3D" id="1.10.1040.10">
    <property type="entry name" value="N-(1-d-carboxylethyl)-l-norvaline Dehydrogenase, domain 2"/>
    <property type="match status" value="1"/>
</dbReference>
<dbReference type="InterPro" id="IPR013328">
    <property type="entry name" value="6PGD_dom2"/>
</dbReference>
<organism evidence="2 3">
    <name type="scientific">Candidatus Segetimicrobium genomatis</name>
    <dbReference type="NCBI Taxonomy" id="2569760"/>
    <lineage>
        <taxon>Bacteria</taxon>
        <taxon>Bacillati</taxon>
        <taxon>Candidatus Sysuimicrobiota</taxon>
        <taxon>Candidatus Sysuimicrobiia</taxon>
        <taxon>Candidatus Sysuimicrobiales</taxon>
        <taxon>Candidatus Segetimicrobiaceae</taxon>
        <taxon>Candidatus Segetimicrobium</taxon>
    </lineage>
</organism>
<dbReference type="InterPro" id="IPR008927">
    <property type="entry name" value="6-PGluconate_DH-like_C_sf"/>
</dbReference>
<gene>
    <name evidence="2" type="ORF">E6H04_11100</name>
</gene>
<dbReference type="Pfam" id="PF14833">
    <property type="entry name" value="NAD_binding_11"/>
    <property type="match status" value="1"/>
</dbReference>
<feature type="domain" description="3-hydroxyisobutyrate dehydrogenase-like NAD-binding" evidence="1">
    <location>
        <begin position="1"/>
        <end position="83"/>
    </location>
</feature>
<protein>
    <recommendedName>
        <fullName evidence="1">3-hydroxyisobutyrate dehydrogenase-like NAD-binding domain-containing protein</fullName>
    </recommendedName>
</protein>
<dbReference type="EMBL" id="VBAO01000312">
    <property type="protein sequence ID" value="TMI79118.1"/>
    <property type="molecule type" value="Genomic_DNA"/>
</dbReference>
<dbReference type="AlphaFoldDB" id="A0A537J6D6"/>
<evidence type="ECO:0000259" key="1">
    <source>
        <dbReference type="Pfam" id="PF14833"/>
    </source>
</evidence>
<sequence>EVAAIVEPAGVPVATAWDVLRTCTGTSWVVENWPTASGWIERYTPGTSLDILVKDTGLALDLAREEGIPAPMLGLTSQMLVGLVRRLTG</sequence>
<proteinExistence type="predicted"/>
<dbReference type="SUPFAM" id="SSF48179">
    <property type="entry name" value="6-phosphogluconate dehydrogenase C-terminal domain-like"/>
    <property type="match status" value="1"/>
</dbReference>
<dbReference type="GO" id="GO:0051287">
    <property type="term" value="F:NAD binding"/>
    <property type="evidence" value="ECO:0007669"/>
    <property type="project" value="InterPro"/>
</dbReference>
<dbReference type="InterPro" id="IPR029154">
    <property type="entry name" value="HIBADH-like_NADP-bd"/>
</dbReference>
<reference evidence="2 3" key="1">
    <citation type="journal article" date="2019" name="Nat. Microbiol.">
        <title>Mediterranean grassland soil C-N compound turnover is dependent on rainfall and depth, and is mediated by genomically divergent microorganisms.</title>
        <authorList>
            <person name="Diamond S."/>
            <person name="Andeer P.F."/>
            <person name="Li Z."/>
            <person name="Crits-Christoph A."/>
            <person name="Burstein D."/>
            <person name="Anantharaman K."/>
            <person name="Lane K.R."/>
            <person name="Thomas B.C."/>
            <person name="Pan C."/>
            <person name="Northen T.R."/>
            <person name="Banfield J.F."/>
        </authorList>
    </citation>
    <scope>NUCLEOTIDE SEQUENCE [LARGE SCALE GENOMIC DNA]</scope>
    <source>
        <strain evidence="2">NP_7</strain>
    </source>
</reference>
<evidence type="ECO:0000313" key="2">
    <source>
        <dbReference type="EMBL" id="TMI79118.1"/>
    </source>
</evidence>
<feature type="non-terminal residue" evidence="2">
    <location>
        <position position="1"/>
    </location>
</feature>